<dbReference type="AlphaFoldDB" id="A0A0A6VC04"/>
<proteinExistence type="predicted"/>
<gene>
    <name evidence="1" type="ORF">NG54_17875</name>
</gene>
<reference evidence="1 2" key="1">
    <citation type="submission" date="2014-10" db="EMBL/GenBank/DDBJ databases">
        <title>Draft genome of phytase producing Bacillus ginsengihumi strain M2.11.</title>
        <authorList>
            <person name="Toymentseva A."/>
            <person name="Boulygina E.A."/>
            <person name="Kazakov S.V."/>
            <person name="Kayumov I."/>
            <person name="Suleimanova A.D."/>
            <person name="Mardanova A.M."/>
            <person name="Maria S.N."/>
            <person name="Sergey M.Y."/>
            <person name="Sharipova M.R."/>
        </authorList>
    </citation>
    <scope>NUCLEOTIDE SEQUENCE [LARGE SCALE GENOMIC DNA]</scope>
    <source>
        <strain evidence="1 2">M2.11</strain>
    </source>
</reference>
<organism evidence="1 2">
    <name type="scientific">Heyndrickxia ginsengihumi</name>
    <dbReference type="NCBI Taxonomy" id="363870"/>
    <lineage>
        <taxon>Bacteria</taxon>
        <taxon>Bacillati</taxon>
        <taxon>Bacillota</taxon>
        <taxon>Bacilli</taxon>
        <taxon>Bacillales</taxon>
        <taxon>Bacillaceae</taxon>
        <taxon>Heyndrickxia</taxon>
    </lineage>
</organism>
<dbReference type="Proteomes" id="UP000030588">
    <property type="component" value="Unassembled WGS sequence"/>
</dbReference>
<protein>
    <submittedName>
        <fullName evidence="1">Uncharacterized protein</fullName>
    </submittedName>
</protein>
<sequence>MYCDPEYIVNDTYVEREITYVHPIIRVNKKHIVNVPHHVYKTVTKNVVIDPGIPDECEDCDKHEKKHKKHHHSKGEEW</sequence>
<name>A0A0A6VC04_9BACI</name>
<accession>A0A0A6VC04</accession>
<evidence type="ECO:0000313" key="2">
    <source>
        <dbReference type="Proteomes" id="UP000030588"/>
    </source>
</evidence>
<evidence type="ECO:0000313" key="1">
    <source>
        <dbReference type="EMBL" id="KHD84079.1"/>
    </source>
</evidence>
<comment type="caution">
    <text evidence="1">The sequence shown here is derived from an EMBL/GenBank/DDBJ whole genome shotgun (WGS) entry which is preliminary data.</text>
</comment>
<dbReference type="EMBL" id="JRUN01000114">
    <property type="protein sequence ID" value="KHD84079.1"/>
    <property type="molecule type" value="Genomic_DNA"/>
</dbReference>
<dbReference type="OrthoDB" id="1799558at2"/>